<dbReference type="InterPro" id="IPR020610">
    <property type="entry name" value="Thiolase_AS"/>
</dbReference>
<dbReference type="EC" id="2.3.1.16" evidence="10"/>
<reference evidence="16" key="2">
    <citation type="submission" date="2014-02" db="EMBL/GenBank/DDBJ databases">
        <title>Complete DNA sequence of /Kuraishia capsulata/ illustrates novel genomic features among budding yeasts (/Saccharomycotina/).</title>
        <authorList>
            <person name="Morales L."/>
            <person name="Noel B."/>
            <person name="Porcel B."/>
            <person name="Marcet-Houben M."/>
            <person name="Hullo M-F."/>
            <person name="Sacerdot C."/>
            <person name="Tekaia F."/>
            <person name="Leh-Louis V."/>
            <person name="Despons L."/>
            <person name="Khanna V."/>
            <person name="Aury J-M."/>
            <person name="Barbe V."/>
            <person name="Couloux A."/>
            <person name="Labadie K."/>
            <person name="Pelletier E."/>
            <person name="Souciet J-L."/>
            <person name="Boekhout T."/>
            <person name="Gabaldon T."/>
            <person name="Wincker P."/>
            <person name="Dujon B."/>
        </authorList>
    </citation>
    <scope>NUCLEOTIDE SEQUENCE</scope>
    <source>
        <strain evidence="16">CBS 1993</strain>
    </source>
</reference>
<dbReference type="InterPro" id="IPR016039">
    <property type="entry name" value="Thiolase-like"/>
</dbReference>
<evidence type="ECO:0000256" key="8">
    <source>
        <dbReference type="ARBA" id="ARBA00023140"/>
    </source>
</evidence>
<evidence type="ECO:0000313" key="16">
    <source>
        <dbReference type="EMBL" id="CDK27553.1"/>
    </source>
</evidence>
<evidence type="ECO:0000256" key="6">
    <source>
        <dbReference type="ARBA" id="ARBA00022946"/>
    </source>
</evidence>
<dbReference type="OrthoDB" id="5404651at2759"/>
<comment type="catalytic activity">
    <reaction evidence="11">
        <text>an acyl-CoA + acetyl-CoA = a 3-oxoacyl-CoA + CoA</text>
        <dbReference type="Rhea" id="RHEA:21564"/>
        <dbReference type="ChEBI" id="CHEBI:57287"/>
        <dbReference type="ChEBI" id="CHEBI:57288"/>
        <dbReference type="ChEBI" id="CHEBI:58342"/>
        <dbReference type="ChEBI" id="CHEBI:90726"/>
        <dbReference type="EC" id="2.3.1.16"/>
    </reaction>
</comment>
<accession>W6MMX2</accession>
<evidence type="ECO:0000256" key="13">
    <source>
        <dbReference type="RuleBase" id="RU003557"/>
    </source>
</evidence>
<dbReference type="InterPro" id="IPR020613">
    <property type="entry name" value="Thiolase_CS"/>
</dbReference>
<dbReference type="Gene3D" id="3.40.47.10">
    <property type="match status" value="2"/>
</dbReference>
<keyword evidence="7" id="KW-0443">Lipid metabolism</keyword>
<dbReference type="Proteomes" id="UP000019384">
    <property type="component" value="Unassembled WGS sequence"/>
</dbReference>
<dbReference type="NCBIfam" id="TIGR01930">
    <property type="entry name" value="AcCoA-C-Actrans"/>
    <property type="match status" value="1"/>
</dbReference>
<feature type="active site" description="Proton acceptor" evidence="12">
    <location>
        <position position="407"/>
    </location>
</feature>
<reference evidence="16" key="1">
    <citation type="submission" date="2013-12" db="EMBL/GenBank/DDBJ databases">
        <authorList>
            <person name="Genoscope - CEA"/>
        </authorList>
    </citation>
    <scope>NUCLEOTIDE SEQUENCE</scope>
    <source>
        <strain evidence="16">CBS 1993</strain>
    </source>
</reference>
<dbReference type="GO" id="GO:0005758">
    <property type="term" value="C:mitochondrial intermembrane space"/>
    <property type="evidence" value="ECO:0007669"/>
    <property type="project" value="EnsemblFungi"/>
</dbReference>
<dbReference type="AlphaFoldDB" id="W6MMX2"/>
<sequence length="421" mass="44061">MERLSQIGNHLTSAAASDAVEKAKAKNPEDAVIVKAYRTALTKGGKGKFKDINSDVLLKKLLDGLFQTLPGFDKSIIEDVVIGNVLNPGAGANEHRAAMLAAGIPSSTPFMAVNRQCSSGLMAVNDIANKVLTGQIECGLAGGSESMSQNYGPKSAPVISPEILRDGQAKKCLIPMGITSENVNEKYTIPRSDQDAFAASSYQKAEKAVKGGLFKDEILPLEVEIEADDDDDDDKEPKKTTIVVDTDEGIRPGVTAASLGKIRPAFKKDGSTHAGNASQVSDGAAVVLIMRRSLAEKLQLPVLGKYIATTIVGVPPEIMGVGPGYAIPKVLELTGIPKEAISVFEINEAFAGQALFSVKRAGIPLEKVNPRGGAIALGHPLGATGARQVATIMRELKTGELGVTSMCIGTGMGAAAIFVKE</sequence>
<keyword evidence="9 13" id="KW-0012">Acyltransferase</keyword>
<evidence type="ECO:0000256" key="5">
    <source>
        <dbReference type="ARBA" id="ARBA00022832"/>
    </source>
</evidence>
<feature type="active site" description="Proton acceptor" evidence="12">
    <location>
        <position position="379"/>
    </location>
</feature>
<dbReference type="Pfam" id="PF00108">
    <property type="entry name" value="Thiolase_N"/>
    <property type="match status" value="1"/>
</dbReference>
<evidence type="ECO:0000256" key="4">
    <source>
        <dbReference type="ARBA" id="ARBA00022679"/>
    </source>
</evidence>
<feature type="active site" description="Acyl-thioester intermediate" evidence="12">
    <location>
        <position position="117"/>
    </location>
</feature>
<dbReference type="Pfam" id="PF02803">
    <property type="entry name" value="Thiolase_C"/>
    <property type="match status" value="1"/>
</dbReference>
<name>W6MMX2_9ASCO</name>
<evidence type="ECO:0000259" key="15">
    <source>
        <dbReference type="Pfam" id="PF02803"/>
    </source>
</evidence>
<dbReference type="PROSITE" id="PS00098">
    <property type="entry name" value="THIOLASE_1"/>
    <property type="match status" value="1"/>
</dbReference>
<proteinExistence type="inferred from homology"/>
<dbReference type="PANTHER" id="PTHR43853">
    <property type="entry name" value="3-KETOACYL-COA THIOLASE, PEROXISOMAL"/>
    <property type="match status" value="1"/>
</dbReference>
<dbReference type="GeneID" id="34520934"/>
<dbReference type="SUPFAM" id="SSF53901">
    <property type="entry name" value="Thiolase-like"/>
    <property type="match status" value="2"/>
</dbReference>
<evidence type="ECO:0000256" key="12">
    <source>
        <dbReference type="PIRSR" id="PIRSR000429-1"/>
    </source>
</evidence>
<organism evidence="16 17">
    <name type="scientific">Kuraishia capsulata CBS 1993</name>
    <dbReference type="NCBI Taxonomy" id="1382522"/>
    <lineage>
        <taxon>Eukaryota</taxon>
        <taxon>Fungi</taxon>
        <taxon>Dikarya</taxon>
        <taxon>Ascomycota</taxon>
        <taxon>Saccharomycotina</taxon>
        <taxon>Pichiomycetes</taxon>
        <taxon>Pichiales</taxon>
        <taxon>Pichiaceae</taxon>
        <taxon>Kuraishia</taxon>
    </lineage>
</organism>
<dbReference type="EMBL" id="HG793128">
    <property type="protein sequence ID" value="CDK27553.1"/>
    <property type="molecule type" value="Genomic_DNA"/>
</dbReference>
<keyword evidence="5" id="KW-0276">Fatty acid metabolism</keyword>
<dbReference type="RefSeq" id="XP_022459546.1">
    <property type="nucleotide sequence ID" value="XM_022601955.1"/>
</dbReference>
<evidence type="ECO:0000256" key="10">
    <source>
        <dbReference type="ARBA" id="ARBA00024073"/>
    </source>
</evidence>
<comment type="subcellular location">
    <subcellularLocation>
        <location evidence="1">Peroxisome</location>
    </subcellularLocation>
</comment>
<dbReference type="GO" id="GO:0003988">
    <property type="term" value="F:acetyl-CoA C-acyltransferase activity"/>
    <property type="evidence" value="ECO:0007669"/>
    <property type="project" value="UniProtKB-EC"/>
</dbReference>
<gene>
    <name evidence="16" type="ORF">KUCA_T00003531001</name>
</gene>
<dbReference type="PROSITE" id="PS00099">
    <property type="entry name" value="THIOLASE_3"/>
    <property type="match status" value="1"/>
</dbReference>
<feature type="domain" description="Thiolase N-terminal" evidence="14">
    <location>
        <begin position="32"/>
        <end position="293"/>
    </location>
</feature>
<evidence type="ECO:0000313" key="17">
    <source>
        <dbReference type="Proteomes" id="UP000019384"/>
    </source>
</evidence>
<protein>
    <recommendedName>
        <fullName evidence="10">acetyl-CoA C-acyltransferase</fullName>
        <ecNumber evidence="10">2.3.1.16</ecNumber>
    </recommendedName>
</protein>
<evidence type="ECO:0000256" key="11">
    <source>
        <dbReference type="ARBA" id="ARBA00047605"/>
    </source>
</evidence>
<comment type="similarity">
    <text evidence="3 13">Belongs to the thiolase-like superfamily. Thiolase family.</text>
</comment>
<evidence type="ECO:0000256" key="2">
    <source>
        <dbReference type="ARBA" id="ARBA00004872"/>
    </source>
</evidence>
<dbReference type="PIRSF" id="PIRSF000429">
    <property type="entry name" value="Ac-CoA_Ac_transf"/>
    <property type="match status" value="1"/>
</dbReference>
<dbReference type="InterPro" id="IPR050215">
    <property type="entry name" value="Thiolase-like_sf_Thiolase"/>
</dbReference>
<dbReference type="InterPro" id="IPR020617">
    <property type="entry name" value="Thiolase_C"/>
</dbReference>
<dbReference type="GO" id="GO:0006635">
    <property type="term" value="P:fatty acid beta-oxidation"/>
    <property type="evidence" value="ECO:0007669"/>
    <property type="project" value="EnsemblFungi"/>
</dbReference>
<evidence type="ECO:0000256" key="9">
    <source>
        <dbReference type="ARBA" id="ARBA00023315"/>
    </source>
</evidence>
<dbReference type="InterPro" id="IPR020616">
    <property type="entry name" value="Thiolase_N"/>
</dbReference>
<dbReference type="GO" id="GO:0010124">
    <property type="term" value="P:phenylacetate catabolic process"/>
    <property type="evidence" value="ECO:0007669"/>
    <property type="project" value="TreeGrafter"/>
</dbReference>
<dbReference type="HOGENOM" id="CLU_031026_1_1_1"/>
<dbReference type="STRING" id="1382522.W6MMX2"/>
<keyword evidence="8" id="KW-0576">Peroxisome</keyword>
<comment type="pathway">
    <text evidence="2">Lipid metabolism; fatty acid metabolism.</text>
</comment>
<evidence type="ECO:0000256" key="1">
    <source>
        <dbReference type="ARBA" id="ARBA00004275"/>
    </source>
</evidence>
<keyword evidence="4 13" id="KW-0808">Transferase</keyword>
<evidence type="ECO:0000256" key="3">
    <source>
        <dbReference type="ARBA" id="ARBA00010982"/>
    </source>
</evidence>
<evidence type="ECO:0000256" key="7">
    <source>
        <dbReference type="ARBA" id="ARBA00023098"/>
    </source>
</evidence>
<dbReference type="CDD" id="cd00751">
    <property type="entry name" value="thiolase"/>
    <property type="match status" value="1"/>
</dbReference>
<dbReference type="InterPro" id="IPR002155">
    <property type="entry name" value="Thiolase"/>
</dbReference>
<keyword evidence="6" id="KW-0809">Transit peptide</keyword>
<keyword evidence="17" id="KW-1185">Reference proteome</keyword>
<feature type="domain" description="Thiolase C-terminal" evidence="15">
    <location>
        <begin position="302"/>
        <end position="419"/>
    </location>
</feature>
<evidence type="ECO:0000259" key="14">
    <source>
        <dbReference type="Pfam" id="PF00108"/>
    </source>
</evidence>
<dbReference type="InterPro" id="IPR020615">
    <property type="entry name" value="Thiolase_acyl_enz_int_AS"/>
</dbReference>
<dbReference type="GO" id="GO:0005782">
    <property type="term" value="C:peroxisomal matrix"/>
    <property type="evidence" value="ECO:0007669"/>
    <property type="project" value="EnsemblFungi"/>
</dbReference>
<dbReference type="PROSITE" id="PS00737">
    <property type="entry name" value="THIOLASE_2"/>
    <property type="match status" value="1"/>
</dbReference>
<dbReference type="GO" id="GO:0003729">
    <property type="term" value="F:mRNA binding"/>
    <property type="evidence" value="ECO:0007669"/>
    <property type="project" value="EnsemblFungi"/>
</dbReference>
<dbReference type="PANTHER" id="PTHR43853:SF8">
    <property type="entry name" value="3-KETOACYL-COA THIOLASE, PEROXISOMAL"/>
    <property type="match status" value="1"/>
</dbReference>